<gene>
    <name evidence="11" type="ORF">ACFOZ4_00870</name>
</gene>
<comment type="caution">
    <text evidence="11">The sequence shown here is derived from an EMBL/GenBank/DDBJ whole genome shotgun (WGS) entry which is preliminary data.</text>
</comment>
<reference evidence="12" key="1">
    <citation type="journal article" date="2019" name="Int. J. Syst. Evol. Microbiol.">
        <title>The Global Catalogue of Microorganisms (GCM) 10K type strain sequencing project: providing services to taxonomists for standard genome sequencing and annotation.</title>
        <authorList>
            <consortium name="The Broad Institute Genomics Platform"/>
            <consortium name="The Broad Institute Genome Sequencing Center for Infectious Disease"/>
            <person name="Wu L."/>
            <person name="Ma J."/>
        </authorList>
    </citation>
    <scope>NUCLEOTIDE SEQUENCE [LARGE SCALE GENOMIC DNA]</scope>
    <source>
        <strain evidence="12">CGMCC 4.7289</strain>
    </source>
</reference>
<dbReference type="PRINTS" id="PR00793">
    <property type="entry name" value="PROAMNOPTASE"/>
</dbReference>
<proteinExistence type="inferred from homology"/>
<evidence type="ECO:0000259" key="10">
    <source>
        <dbReference type="Pfam" id="PF00561"/>
    </source>
</evidence>
<dbReference type="Pfam" id="PF00561">
    <property type="entry name" value="Abhydrolase_1"/>
    <property type="match status" value="1"/>
</dbReference>
<accession>A0ABV8LFR9</accession>
<evidence type="ECO:0000256" key="2">
    <source>
        <dbReference type="ARBA" id="ARBA00004496"/>
    </source>
</evidence>
<keyword evidence="8 11" id="KW-0378">Hydrolase</keyword>
<comment type="catalytic activity">
    <reaction evidence="1">
        <text>Release of N-terminal proline from a peptide.</text>
        <dbReference type="EC" id="3.4.11.5"/>
    </reaction>
</comment>
<dbReference type="SUPFAM" id="SSF53474">
    <property type="entry name" value="alpha/beta-Hydrolases"/>
    <property type="match status" value="1"/>
</dbReference>
<evidence type="ECO:0000256" key="5">
    <source>
        <dbReference type="ARBA" id="ARBA00022438"/>
    </source>
</evidence>
<evidence type="ECO:0000256" key="4">
    <source>
        <dbReference type="ARBA" id="ARBA00012568"/>
    </source>
</evidence>
<dbReference type="RefSeq" id="WP_253758868.1">
    <property type="nucleotide sequence ID" value="NZ_JAMZDZ010000001.1"/>
</dbReference>
<dbReference type="EMBL" id="JBHSAY010000003">
    <property type="protein sequence ID" value="MFC4129159.1"/>
    <property type="molecule type" value="Genomic_DNA"/>
</dbReference>
<evidence type="ECO:0000256" key="6">
    <source>
        <dbReference type="ARBA" id="ARBA00022490"/>
    </source>
</evidence>
<dbReference type="PANTHER" id="PTHR43722">
    <property type="entry name" value="PROLINE IMINOPEPTIDASE"/>
    <property type="match status" value="1"/>
</dbReference>
<dbReference type="InterPro" id="IPR029058">
    <property type="entry name" value="AB_hydrolase_fold"/>
</dbReference>
<evidence type="ECO:0000256" key="9">
    <source>
        <dbReference type="ARBA" id="ARBA00029605"/>
    </source>
</evidence>
<evidence type="ECO:0000256" key="7">
    <source>
        <dbReference type="ARBA" id="ARBA00022670"/>
    </source>
</evidence>
<organism evidence="11 12">
    <name type="scientific">Hamadaea flava</name>
    <dbReference type="NCBI Taxonomy" id="1742688"/>
    <lineage>
        <taxon>Bacteria</taxon>
        <taxon>Bacillati</taxon>
        <taxon>Actinomycetota</taxon>
        <taxon>Actinomycetes</taxon>
        <taxon>Micromonosporales</taxon>
        <taxon>Micromonosporaceae</taxon>
        <taxon>Hamadaea</taxon>
    </lineage>
</organism>
<evidence type="ECO:0000256" key="8">
    <source>
        <dbReference type="ARBA" id="ARBA00022801"/>
    </source>
</evidence>
<keyword evidence="5" id="KW-0031">Aminopeptidase</keyword>
<dbReference type="InterPro" id="IPR005944">
    <property type="entry name" value="Pro_iminopeptidase"/>
</dbReference>
<comment type="subcellular location">
    <subcellularLocation>
        <location evidence="2">Cytoplasm</location>
    </subcellularLocation>
</comment>
<evidence type="ECO:0000256" key="3">
    <source>
        <dbReference type="ARBA" id="ARBA00010088"/>
    </source>
</evidence>
<evidence type="ECO:0000313" key="12">
    <source>
        <dbReference type="Proteomes" id="UP001595816"/>
    </source>
</evidence>
<evidence type="ECO:0000313" key="11">
    <source>
        <dbReference type="EMBL" id="MFC4129159.1"/>
    </source>
</evidence>
<feature type="domain" description="AB hydrolase-1" evidence="10">
    <location>
        <begin position="68"/>
        <end position="183"/>
    </location>
</feature>
<keyword evidence="12" id="KW-1185">Reference proteome</keyword>
<protein>
    <recommendedName>
        <fullName evidence="4">prolyl aminopeptidase</fullName>
        <ecNumber evidence="4">3.4.11.5</ecNumber>
    </recommendedName>
    <alternativeName>
        <fullName evidence="9">Prolyl aminopeptidase</fullName>
    </alternativeName>
</protein>
<dbReference type="InterPro" id="IPR000073">
    <property type="entry name" value="AB_hydrolase_1"/>
</dbReference>
<dbReference type="Gene3D" id="3.40.50.1820">
    <property type="entry name" value="alpha/beta hydrolase"/>
    <property type="match status" value="1"/>
</dbReference>
<dbReference type="InterPro" id="IPR002410">
    <property type="entry name" value="Peptidase_S33"/>
</dbReference>
<evidence type="ECO:0000256" key="1">
    <source>
        <dbReference type="ARBA" id="ARBA00001585"/>
    </source>
</evidence>
<keyword evidence="7" id="KW-0645">Protease</keyword>
<dbReference type="PANTHER" id="PTHR43722:SF1">
    <property type="entry name" value="PROLINE IMINOPEPTIDASE"/>
    <property type="match status" value="1"/>
</dbReference>
<comment type="similarity">
    <text evidence="3">Belongs to the peptidase S33 family.</text>
</comment>
<dbReference type="EC" id="3.4.11.5" evidence="4"/>
<sequence>MIETVAATAAAVIALPVVGALGYRAVRRSATAKHLAITTPNGIAEEHYLRIGGVEQWVQIRGEDRANPVLFVLHGGPGSPYAVFTPLIRSWEKHFTVVQWDRRGVGKTRARSGAADPAVNTFAQSADDAVEVIDFVRGHLDQDKVVLLAGSMGTLLGLPLARRRPDLFSALVCTDMYTDMYRNEQDGYRLAMERVRAAGNTKAIAALEKIGDDPNRWDLRAWQVKMDVTMKTDPVTPNAVAKLLFPLAMTSPLYSLSGVKHLLAGFMDTQKQMHDEVMRYNAYADGTRFEVPFVLLQGASDVLTLTGPAVEFFEQVDAPAKAMALIDDASHFAAFTQPGRFLTQLLAHVRPMVTAS</sequence>
<keyword evidence="6" id="KW-0963">Cytoplasm</keyword>
<dbReference type="GO" id="GO:0016787">
    <property type="term" value="F:hydrolase activity"/>
    <property type="evidence" value="ECO:0007669"/>
    <property type="project" value="UniProtKB-KW"/>
</dbReference>
<dbReference type="Proteomes" id="UP001595816">
    <property type="component" value="Unassembled WGS sequence"/>
</dbReference>
<name>A0ABV8LFR9_9ACTN</name>